<keyword evidence="1" id="KW-0732">Signal</keyword>
<evidence type="ECO:0000313" key="3">
    <source>
        <dbReference type="EMBL" id="KJU86254.1"/>
    </source>
</evidence>
<dbReference type="InterPro" id="IPR008757">
    <property type="entry name" value="Peptidase_M6-like_domain"/>
</dbReference>
<dbReference type="InterPro" id="IPR044060">
    <property type="entry name" value="Bacterial_rp_domain"/>
</dbReference>
<dbReference type="GO" id="GO:0006508">
    <property type="term" value="P:proteolysis"/>
    <property type="evidence" value="ECO:0007669"/>
    <property type="project" value="UniProtKB-KW"/>
</dbReference>
<name>A0A0F3GWA0_9BACT</name>
<dbReference type="Gene3D" id="2.130.10.130">
    <property type="entry name" value="Integrin alpha, N-terminal"/>
    <property type="match status" value="1"/>
</dbReference>
<dbReference type="NCBIfam" id="TIGR03296">
    <property type="entry name" value="M6dom_TIGR03296"/>
    <property type="match status" value="1"/>
</dbReference>
<dbReference type="PROSITE" id="PS50222">
    <property type="entry name" value="EF_HAND_2"/>
    <property type="match status" value="1"/>
</dbReference>
<dbReference type="PANTHER" id="PTHR41775:SF1">
    <property type="entry name" value="PEPTIDASE M6-LIKE DOMAIN-CONTAINING PROTEIN"/>
    <property type="match status" value="1"/>
</dbReference>
<comment type="caution">
    <text evidence="3">The sequence shown here is derived from an EMBL/GenBank/DDBJ whole genome shotgun (WGS) entry which is preliminary data.</text>
</comment>
<dbReference type="PANTHER" id="PTHR41775">
    <property type="entry name" value="SECRETED PROTEIN-RELATED"/>
    <property type="match status" value="1"/>
</dbReference>
<dbReference type="EMBL" id="LACI01000676">
    <property type="protein sequence ID" value="KJU86254.1"/>
    <property type="molecule type" value="Genomic_DNA"/>
</dbReference>
<sequence>MFQSNYGRTLRCKIFTKPKSMPDMYVLINVKKWLLLVVLSLALGIPAMSFAVPANPDVNELKQPDGSIVMGVLRGDEWSNWVETVSGYTIGRGSNGYWYYVTGYGADNKPVLSSVHAHEEPTGLLKHTRPLHGKKMMRIKTEQQTMAAVAHGTFNGKILFILAQFNDIKGTYTEHDFAGFLENNIADYYYKASNGKVTLTPANESSATANNGVVDWVTLNYNHPNTGEDIDSRNIQIAKDAILAADPYVDFASYDTNHDGYVDSSELAVVVIVAGYETSYSSSYTPSVWGHQWYIDSPPNVDGVYVGAYHAGPGGYAQFGEVHQNNSSNKHKATLGIMVHELGHLIFDLPDLYDTDSSSEGLGCFCLMASGSWGRASTDAYSGITPVLPSAWIRSTLGWIDAYIAPGNLAFTAIGASSATASNTVYKASSSLANEYFLVENRQPQGYDKGLERWLGNSFGGLAIFHIDDNVAGNDNDTHRKVDLVEAYGTEVGYGSPTDLWYAGNATTFNDTSSPNSKLYNGSSSGFEITAISAKDIIMTASTSGGTTQYALTITRNGTGSGSVTSNLGGISCGATCTANFDANTQVTLTALADSGSTFAGWGGDCTGSTCTVTMSAARNVSARFDNSAGNNTVFSHVKKDFDGDGKGDILWHNSTTGDVVIWLMNGLSISQGNYVIRHVPLDWQIKAIGDFNGDGKSDVLWQSASNGDVALWLMNALTISSGGYVIKGIPSDWTLKAVGDFDGDGKVDVLWQNTNNGDVAVWFMDGASIKSGDYVAKGMPSDWTLKAVTDINRDGKSDMVWQAANGDVYVWLMDGAGITGGGFVAKGIPGNWLVRAIGDFDGNGDVDVLWQETTSGDVAMWLMDGLTIGGDYVVRGLPANWQVLTTGDFNGDGKADVFLQDTSNGDIYIWLMDGTGITGGGFVVKALPLQWWAK</sequence>
<dbReference type="InterPro" id="IPR018247">
    <property type="entry name" value="EF_Hand_1_Ca_BS"/>
</dbReference>
<dbReference type="AlphaFoldDB" id="A0A0F3GWA0"/>
<dbReference type="GO" id="GO:0005509">
    <property type="term" value="F:calcium ion binding"/>
    <property type="evidence" value="ECO:0007669"/>
    <property type="project" value="InterPro"/>
</dbReference>
<evidence type="ECO:0000259" key="2">
    <source>
        <dbReference type="PROSITE" id="PS50222"/>
    </source>
</evidence>
<dbReference type="GO" id="GO:0008237">
    <property type="term" value="F:metallopeptidase activity"/>
    <property type="evidence" value="ECO:0007669"/>
    <property type="project" value="UniProtKB-KW"/>
</dbReference>
<dbReference type="InterPro" id="IPR013517">
    <property type="entry name" value="FG-GAP"/>
</dbReference>
<protein>
    <submittedName>
        <fullName evidence="3">M6 family metalloprotease domain-containing protein</fullName>
    </submittedName>
</protein>
<accession>A0A0F3GWA0</accession>
<reference evidence="3 4" key="1">
    <citation type="submission" date="2015-02" db="EMBL/GenBank/DDBJ databases">
        <title>Single-cell genomics of uncultivated deep-branching MTB reveals a conserved set of magnetosome genes.</title>
        <authorList>
            <person name="Kolinko S."/>
            <person name="Richter M."/>
            <person name="Glockner F.O."/>
            <person name="Brachmann A."/>
            <person name="Schuler D."/>
        </authorList>
    </citation>
    <scope>NUCLEOTIDE SEQUENCE [LARGE SCALE GENOMIC DNA]</scope>
    <source>
        <strain evidence="3">TM-1</strain>
    </source>
</reference>
<keyword evidence="3" id="KW-0378">Hydrolase</keyword>
<keyword evidence="4" id="KW-1185">Reference proteome</keyword>
<dbReference type="Pfam" id="PF18998">
    <property type="entry name" value="Flg_new_2"/>
    <property type="match status" value="1"/>
</dbReference>
<keyword evidence="3" id="KW-0482">Metalloprotease</keyword>
<dbReference type="Pfam" id="PF13517">
    <property type="entry name" value="FG-GAP_3"/>
    <property type="match status" value="2"/>
</dbReference>
<dbReference type="InterPro" id="IPR028994">
    <property type="entry name" value="Integrin_alpha_N"/>
</dbReference>
<dbReference type="Proteomes" id="UP000033423">
    <property type="component" value="Unassembled WGS sequence"/>
</dbReference>
<proteinExistence type="predicted"/>
<evidence type="ECO:0000256" key="1">
    <source>
        <dbReference type="ARBA" id="ARBA00022729"/>
    </source>
</evidence>
<gene>
    <name evidence="3" type="ORF">MBAV_001554</name>
</gene>
<dbReference type="PROSITE" id="PS00018">
    <property type="entry name" value="EF_HAND_1"/>
    <property type="match status" value="1"/>
</dbReference>
<keyword evidence="3" id="KW-0645">Protease</keyword>
<dbReference type="InterPro" id="IPR002048">
    <property type="entry name" value="EF_hand_dom"/>
</dbReference>
<dbReference type="PATRIC" id="fig|29290.4.peg.2054"/>
<feature type="domain" description="EF-hand" evidence="2">
    <location>
        <begin position="251"/>
        <end position="277"/>
    </location>
</feature>
<organism evidence="3 4">
    <name type="scientific">Candidatus Magnetobacterium bavaricum</name>
    <dbReference type="NCBI Taxonomy" id="29290"/>
    <lineage>
        <taxon>Bacteria</taxon>
        <taxon>Pseudomonadati</taxon>
        <taxon>Nitrospirota</taxon>
        <taxon>Thermodesulfovibrionia</taxon>
        <taxon>Thermodesulfovibrionales</taxon>
        <taxon>Candidatus Magnetobacteriaceae</taxon>
        <taxon>Candidatus Magnetobacterium</taxon>
    </lineage>
</organism>
<evidence type="ECO:0000313" key="4">
    <source>
        <dbReference type="Proteomes" id="UP000033423"/>
    </source>
</evidence>
<dbReference type="SUPFAM" id="SSF69318">
    <property type="entry name" value="Integrin alpha N-terminal domain"/>
    <property type="match status" value="2"/>
</dbReference>